<accession>H2EDD2</accession>
<protein>
    <submittedName>
        <fullName evidence="1">Uncharacterized protein</fullName>
    </submittedName>
</protein>
<name>H2EDD2_9VIRU</name>
<reference evidence="1" key="1">
    <citation type="submission" date="2011-10" db="EMBL/GenBank/DDBJ databases">
        <title>Provirophages and transpovirons: unique mobilome of giant viruses.</title>
        <authorList>
            <person name="Desnues C."/>
            <person name="LaScola B."/>
            <person name="Yutin N."/>
            <person name="Fournous G."/>
            <person name="Koonin E."/>
            <person name="Raoult D."/>
        </authorList>
    </citation>
    <scope>NUCLEOTIDE SEQUENCE</scope>
    <source>
        <strain evidence="1">Mv13-mv</strain>
    </source>
</reference>
<organism evidence="1">
    <name type="scientific">Moumouvirus sp. 'Monve'</name>
    <dbReference type="NCBI Taxonomy" id="1128131"/>
    <lineage>
        <taxon>Viruses</taxon>
        <taxon>Varidnaviria</taxon>
        <taxon>Bamfordvirae</taxon>
        <taxon>Nucleocytoviricota</taxon>
        <taxon>Megaviricetes</taxon>
        <taxon>Imitervirales</taxon>
        <taxon>Mimiviridae</taxon>
        <taxon>Megamimivirinae</taxon>
        <taxon>Moumouvirus</taxon>
    </lineage>
</organism>
<proteinExistence type="predicted"/>
<sequence length="106" mass="12238">MSINYMNIIFFLREDNNSTINEIYSTMSKYFISVPSCEDFIKLLSAVTQNYSALVVDDDSFELFEINANDIITQNKSNSDCIKESVDSILRRFNKVEFINGIEILI</sequence>
<gene>
    <name evidence="1" type="ORF">mv_R200</name>
</gene>
<dbReference type="EMBL" id="JN885995">
    <property type="protein sequence ID" value="AEX62405.1"/>
    <property type="molecule type" value="Genomic_DNA"/>
</dbReference>
<evidence type="ECO:0000313" key="1">
    <source>
        <dbReference type="EMBL" id="AEX62405.1"/>
    </source>
</evidence>